<organism evidence="12 13">
    <name type="scientific">Comamonas antarctica</name>
    <dbReference type="NCBI Taxonomy" id="2743470"/>
    <lineage>
        <taxon>Bacteria</taxon>
        <taxon>Pseudomonadati</taxon>
        <taxon>Pseudomonadota</taxon>
        <taxon>Betaproteobacteria</taxon>
        <taxon>Burkholderiales</taxon>
        <taxon>Comamonadaceae</taxon>
        <taxon>Comamonas</taxon>
    </lineage>
</organism>
<dbReference type="SMART" id="SM00387">
    <property type="entry name" value="HATPase_c"/>
    <property type="match status" value="1"/>
</dbReference>
<protein>
    <recommendedName>
        <fullName evidence="3">histidine kinase</fullName>
        <ecNumber evidence="3">2.7.13.3</ecNumber>
    </recommendedName>
</protein>
<feature type="domain" description="PAS" evidence="10">
    <location>
        <begin position="11"/>
        <end position="65"/>
    </location>
</feature>
<dbReference type="GO" id="GO:0005886">
    <property type="term" value="C:plasma membrane"/>
    <property type="evidence" value="ECO:0007669"/>
    <property type="project" value="UniProtKB-SubCell"/>
</dbReference>
<evidence type="ECO:0000313" key="12">
    <source>
        <dbReference type="EMBL" id="QKV54580.1"/>
    </source>
</evidence>
<dbReference type="NCBIfam" id="TIGR00229">
    <property type="entry name" value="sensory_box"/>
    <property type="match status" value="2"/>
</dbReference>
<dbReference type="PRINTS" id="PR00344">
    <property type="entry name" value="BCTRLSENSOR"/>
</dbReference>
<evidence type="ECO:0000259" key="10">
    <source>
        <dbReference type="PROSITE" id="PS50112"/>
    </source>
</evidence>
<comment type="subcellular location">
    <subcellularLocation>
        <location evidence="2">Cell inner membrane</location>
        <topology evidence="2">Multi-pass membrane protein</topology>
    </subcellularLocation>
</comment>
<dbReference type="SUPFAM" id="SSF52172">
    <property type="entry name" value="CheY-like"/>
    <property type="match status" value="1"/>
</dbReference>
<evidence type="ECO:0000259" key="8">
    <source>
        <dbReference type="PROSITE" id="PS50109"/>
    </source>
</evidence>
<dbReference type="EMBL" id="CP054840">
    <property type="protein sequence ID" value="QKV54580.1"/>
    <property type="molecule type" value="Genomic_DNA"/>
</dbReference>
<dbReference type="CDD" id="cd00082">
    <property type="entry name" value="HisKA"/>
    <property type="match status" value="1"/>
</dbReference>
<dbReference type="InterPro" id="IPR000014">
    <property type="entry name" value="PAS"/>
</dbReference>
<dbReference type="EC" id="2.7.13.3" evidence="3"/>
<dbReference type="Gene3D" id="1.10.287.130">
    <property type="match status" value="1"/>
</dbReference>
<evidence type="ECO:0000256" key="6">
    <source>
        <dbReference type="ARBA" id="ARBA00022777"/>
    </source>
</evidence>
<evidence type="ECO:0000256" key="1">
    <source>
        <dbReference type="ARBA" id="ARBA00000085"/>
    </source>
</evidence>
<dbReference type="CDD" id="cd00130">
    <property type="entry name" value="PAS"/>
    <property type="match status" value="2"/>
</dbReference>
<keyword evidence="13" id="KW-1185">Reference proteome</keyword>
<dbReference type="InterPro" id="IPR003594">
    <property type="entry name" value="HATPase_dom"/>
</dbReference>
<evidence type="ECO:0000256" key="4">
    <source>
        <dbReference type="ARBA" id="ARBA00022553"/>
    </source>
</evidence>
<comment type="catalytic activity">
    <reaction evidence="1">
        <text>ATP + protein L-histidine = ADP + protein N-phospho-L-histidine.</text>
        <dbReference type="EC" id="2.7.13.3"/>
    </reaction>
</comment>
<dbReference type="PROSITE" id="PS50113">
    <property type="entry name" value="PAC"/>
    <property type="match status" value="2"/>
</dbReference>
<evidence type="ECO:0000256" key="5">
    <source>
        <dbReference type="ARBA" id="ARBA00022679"/>
    </source>
</evidence>
<dbReference type="PROSITE" id="PS50110">
    <property type="entry name" value="RESPONSE_REGULATORY"/>
    <property type="match status" value="1"/>
</dbReference>
<dbReference type="PANTHER" id="PTHR43547">
    <property type="entry name" value="TWO-COMPONENT HISTIDINE KINASE"/>
    <property type="match status" value="1"/>
</dbReference>
<feature type="domain" description="PAC" evidence="11">
    <location>
        <begin position="86"/>
        <end position="138"/>
    </location>
</feature>
<dbReference type="InterPro" id="IPR000700">
    <property type="entry name" value="PAS-assoc_C"/>
</dbReference>
<evidence type="ECO:0000256" key="2">
    <source>
        <dbReference type="ARBA" id="ARBA00004429"/>
    </source>
</evidence>
<dbReference type="InterPro" id="IPR003661">
    <property type="entry name" value="HisK_dim/P_dom"/>
</dbReference>
<feature type="domain" description="Histidine kinase" evidence="8">
    <location>
        <begin position="276"/>
        <end position="494"/>
    </location>
</feature>
<dbReference type="InterPro" id="IPR036097">
    <property type="entry name" value="HisK_dim/P_sf"/>
</dbReference>
<evidence type="ECO:0000256" key="3">
    <source>
        <dbReference type="ARBA" id="ARBA00012438"/>
    </source>
</evidence>
<dbReference type="PROSITE" id="PS50109">
    <property type="entry name" value="HIS_KIN"/>
    <property type="match status" value="1"/>
</dbReference>
<dbReference type="Pfam" id="PF13426">
    <property type="entry name" value="PAS_9"/>
    <property type="match status" value="1"/>
</dbReference>
<name>A0A6N1X9S1_9BURK</name>
<dbReference type="SUPFAM" id="SSF47384">
    <property type="entry name" value="Homodimeric domain of signal transducing histidine kinase"/>
    <property type="match status" value="1"/>
</dbReference>
<keyword evidence="6" id="KW-0418">Kinase</keyword>
<accession>A0A6N1X9S1</accession>
<dbReference type="InterPro" id="IPR005467">
    <property type="entry name" value="His_kinase_dom"/>
</dbReference>
<dbReference type="PROSITE" id="PS50112">
    <property type="entry name" value="PAS"/>
    <property type="match status" value="2"/>
</dbReference>
<dbReference type="RefSeq" id="WP_175505380.1">
    <property type="nucleotide sequence ID" value="NZ_CP054840.1"/>
</dbReference>
<feature type="modified residue" description="4-aspartylphosphate" evidence="7">
    <location>
        <position position="563"/>
    </location>
</feature>
<dbReference type="KEGG" id="aant:HUK68_17715"/>
<evidence type="ECO:0000313" key="13">
    <source>
        <dbReference type="Proteomes" id="UP000509579"/>
    </source>
</evidence>
<evidence type="ECO:0000256" key="7">
    <source>
        <dbReference type="PROSITE-ProRule" id="PRU00169"/>
    </source>
</evidence>
<dbReference type="SMART" id="SM00086">
    <property type="entry name" value="PAC"/>
    <property type="match status" value="2"/>
</dbReference>
<feature type="domain" description="PAS" evidence="10">
    <location>
        <begin position="139"/>
        <end position="212"/>
    </location>
</feature>
<dbReference type="Gene3D" id="3.40.50.2300">
    <property type="match status" value="1"/>
</dbReference>
<dbReference type="Gene3D" id="3.30.565.10">
    <property type="entry name" value="Histidine kinase-like ATPase, C-terminal domain"/>
    <property type="match status" value="1"/>
</dbReference>
<dbReference type="SUPFAM" id="SSF55874">
    <property type="entry name" value="ATPase domain of HSP90 chaperone/DNA topoisomerase II/histidine kinase"/>
    <property type="match status" value="1"/>
</dbReference>
<dbReference type="SMART" id="SM00448">
    <property type="entry name" value="REC"/>
    <property type="match status" value="1"/>
</dbReference>
<dbReference type="Pfam" id="PF00512">
    <property type="entry name" value="HisKA"/>
    <property type="match status" value="1"/>
</dbReference>
<dbReference type="SUPFAM" id="SSF55785">
    <property type="entry name" value="PYP-like sensor domain (PAS domain)"/>
    <property type="match status" value="2"/>
</dbReference>
<evidence type="ECO:0000259" key="9">
    <source>
        <dbReference type="PROSITE" id="PS50110"/>
    </source>
</evidence>
<dbReference type="AlphaFoldDB" id="A0A6N1X9S1"/>
<dbReference type="InterPro" id="IPR035965">
    <property type="entry name" value="PAS-like_dom_sf"/>
</dbReference>
<dbReference type="Pfam" id="PF02518">
    <property type="entry name" value="HATPase_c"/>
    <property type="match status" value="1"/>
</dbReference>
<dbReference type="InterPro" id="IPR004358">
    <property type="entry name" value="Sig_transdc_His_kin-like_C"/>
</dbReference>
<feature type="domain" description="PAC" evidence="11">
    <location>
        <begin position="214"/>
        <end position="266"/>
    </location>
</feature>
<dbReference type="Proteomes" id="UP000509579">
    <property type="component" value="Chromosome"/>
</dbReference>
<gene>
    <name evidence="12" type="ORF">HUK68_17715</name>
</gene>
<dbReference type="InterPro" id="IPR011006">
    <property type="entry name" value="CheY-like_superfamily"/>
</dbReference>
<dbReference type="Gene3D" id="3.30.450.20">
    <property type="entry name" value="PAS domain"/>
    <property type="match status" value="2"/>
</dbReference>
<dbReference type="Pfam" id="PF00989">
    <property type="entry name" value="PAS"/>
    <property type="match status" value="1"/>
</dbReference>
<dbReference type="InterPro" id="IPR013767">
    <property type="entry name" value="PAS_fold"/>
</dbReference>
<dbReference type="Pfam" id="PF00072">
    <property type="entry name" value="Response_reg"/>
    <property type="match status" value="1"/>
</dbReference>
<proteinExistence type="predicted"/>
<dbReference type="CDD" id="cd17580">
    <property type="entry name" value="REC_2_DhkD-like"/>
    <property type="match status" value="1"/>
</dbReference>
<evidence type="ECO:0000259" key="11">
    <source>
        <dbReference type="PROSITE" id="PS50113"/>
    </source>
</evidence>
<dbReference type="InterPro" id="IPR001789">
    <property type="entry name" value="Sig_transdc_resp-reg_receiver"/>
</dbReference>
<dbReference type="SMART" id="SM00388">
    <property type="entry name" value="HisKA"/>
    <property type="match status" value="1"/>
</dbReference>
<sequence length="632" mass="69875">MAHQKKADEFNADRFRLLVEAVQDYGIFMLDENGIVMSWNAGAARLKGYTAEEIIGRHFSIFYPEPAKQKMWPDHELQLATEHGTYEEEGWRVRKDGSMFWANVVITALRDPQGQLTGFGKVTRDLTERRLQEEALRQSEERFRLLIEGVRDYAIYMLDPMGRIQSWNSGAELIKGYKAAEVLGRHYSMFFRSEDVAQGLPGQELRDCLQRGRTEEEGWRVRKDGSTFWANIVMVPMWSADGSHLGFAKVTRDMTESRRLSHLEHSSRQMNEFIAMLAHELRNPLAPIRNAVSILQLEQAPSTTVRTSRDMIDRQLSHLTRLVDDLLDAGRLTSGKIRIKPELISFNRVVSRAIEATRPAMDARSHQFKLDVPAEDLWVNADETRLAQVLQNLLSNATKFTPVGGVITLSARVEAGRLHVDVADNGEGISPLALESIFELFSQGDGLAASRQSGLGIGLSLARSLVEMHGGSISAKSPGTGRGSVFSFELPGAVLKTGGGDDANSDAGATLAVRMLVVDDNRDAADSLAEILRLLGYRVSTAYDGRTALESALREKPRAVFLDIGMPDMDGPAVLRALRALPGGSSIYAAAVTGYGSEDERTHRPDFAGFDARLLKPVALEDLQKLLAAAKL</sequence>
<dbReference type="FunFam" id="3.30.565.10:FF:000006">
    <property type="entry name" value="Sensor histidine kinase WalK"/>
    <property type="match status" value="1"/>
</dbReference>
<dbReference type="GO" id="GO:0000155">
    <property type="term" value="F:phosphorelay sensor kinase activity"/>
    <property type="evidence" value="ECO:0007669"/>
    <property type="project" value="InterPro"/>
</dbReference>
<dbReference type="SMART" id="SM00091">
    <property type="entry name" value="PAS"/>
    <property type="match status" value="2"/>
</dbReference>
<keyword evidence="4 7" id="KW-0597">Phosphoprotein</keyword>
<reference evidence="12 13" key="1">
    <citation type="submission" date="2020-06" db="EMBL/GenBank/DDBJ databases">
        <title>Acidovorax antarctica sp. nov., isolated from Corinth ice sheet soil, Antarctic Fields Peninsula.</title>
        <authorList>
            <person name="Xu Q."/>
            <person name="Peng F."/>
        </authorList>
    </citation>
    <scope>NUCLEOTIDE SEQUENCE [LARGE SCALE GENOMIC DNA]</scope>
    <source>
        <strain evidence="12 13">16-35-5</strain>
    </source>
</reference>
<dbReference type="PANTHER" id="PTHR43547:SF2">
    <property type="entry name" value="HYBRID SIGNAL TRANSDUCTION HISTIDINE KINASE C"/>
    <property type="match status" value="1"/>
</dbReference>
<dbReference type="InterPro" id="IPR036890">
    <property type="entry name" value="HATPase_C_sf"/>
</dbReference>
<dbReference type="InterPro" id="IPR001610">
    <property type="entry name" value="PAC"/>
</dbReference>
<keyword evidence="5" id="KW-0808">Transferase</keyword>
<feature type="domain" description="Response regulatory" evidence="9">
    <location>
        <begin position="514"/>
        <end position="631"/>
    </location>
</feature>